<proteinExistence type="predicted"/>
<gene>
    <name evidence="1" type="ORF">MRB53_010241</name>
</gene>
<organism evidence="1 2">
    <name type="scientific">Persea americana</name>
    <name type="common">Avocado</name>
    <dbReference type="NCBI Taxonomy" id="3435"/>
    <lineage>
        <taxon>Eukaryota</taxon>
        <taxon>Viridiplantae</taxon>
        <taxon>Streptophyta</taxon>
        <taxon>Embryophyta</taxon>
        <taxon>Tracheophyta</taxon>
        <taxon>Spermatophyta</taxon>
        <taxon>Magnoliopsida</taxon>
        <taxon>Magnoliidae</taxon>
        <taxon>Laurales</taxon>
        <taxon>Lauraceae</taxon>
        <taxon>Persea</taxon>
    </lineage>
</organism>
<protein>
    <submittedName>
        <fullName evidence="1">Uncharacterized protein</fullName>
    </submittedName>
</protein>
<comment type="caution">
    <text evidence="1">The sequence shown here is derived from an EMBL/GenBank/DDBJ whole genome shotgun (WGS) entry which is preliminary data.</text>
</comment>
<evidence type="ECO:0000313" key="1">
    <source>
        <dbReference type="EMBL" id="KAJ8635974.1"/>
    </source>
</evidence>
<dbReference type="EMBL" id="CM056811">
    <property type="protein sequence ID" value="KAJ8635974.1"/>
    <property type="molecule type" value="Genomic_DNA"/>
</dbReference>
<accession>A0ACC2LRE4</accession>
<sequence length="83" mass="8889">MTLYEAQVLNVSQNAWELRWMATLKEAGVPEDHPAYKNPPKFPSSDPGSTFAPAPSTKSEARPKAATTEAVQTEANADTEAAA</sequence>
<keyword evidence="2" id="KW-1185">Reference proteome</keyword>
<dbReference type="Proteomes" id="UP001234297">
    <property type="component" value="Chromosome 3"/>
</dbReference>
<name>A0ACC2LRE4_PERAE</name>
<reference evidence="1 2" key="1">
    <citation type="journal article" date="2022" name="Hortic Res">
        <title>A haplotype resolved chromosomal level avocado genome allows analysis of novel avocado genes.</title>
        <authorList>
            <person name="Nath O."/>
            <person name="Fletcher S.J."/>
            <person name="Hayward A."/>
            <person name="Shaw L.M."/>
            <person name="Masouleh A.K."/>
            <person name="Furtado A."/>
            <person name="Henry R.J."/>
            <person name="Mitter N."/>
        </authorList>
    </citation>
    <scope>NUCLEOTIDE SEQUENCE [LARGE SCALE GENOMIC DNA]</scope>
    <source>
        <strain evidence="2">cv. Hass</strain>
    </source>
</reference>
<evidence type="ECO:0000313" key="2">
    <source>
        <dbReference type="Proteomes" id="UP001234297"/>
    </source>
</evidence>